<dbReference type="InterPro" id="IPR035104">
    <property type="entry name" value="Ribosomal_protein_S1-like"/>
</dbReference>
<dbReference type="AlphaFoldDB" id="A0A938BNP6"/>
<dbReference type="CDD" id="cd05687">
    <property type="entry name" value="S1_RPS1_repeat_ec1_hs1"/>
    <property type="match status" value="1"/>
</dbReference>
<dbReference type="GO" id="GO:0006412">
    <property type="term" value="P:translation"/>
    <property type="evidence" value="ECO:0007669"/>
    <property type="project" value="TreeGrafter"/>
</dbReference>
<dbReference type="PRINTS" id="PR00681">
    <property type="entry name" value="RIBOSOMALS1"/>
</dbReference>
<proteinExistence type="inferred from homology"/>
<evidence type="ECO:0000259" key="4">
    <source>
        <dbReference type="PROSITE" id="PS50126"/>
    </source>
</evidence>
<organism evidence="5 6">
    <name type="scientific">Candidatus Tanganyikabacteria bacterium</name>
    <dbReference type="NCBI Taxonomy" id="2961651"/>
    <lineage>
        <taxon>Bacteria</taxon>
        <taxon>Bacillati</taxon>
        <taxon>Candidatus Sericytochromatia</taxon>
        <taxon>Candidatus Tanganyikabacteria</taxon>
    </lineage>
</organism>
<feature type="non-terminal residue" evidence="5">
    <location>
        <position position="243"/>
    </location>
</feature>
<dbReference type="GO" id="GO:1990904">
    <property type="term" value="C:ribonucleoprotein complex"/>
    <property type="evidence" value="ECO:0007669"/>
    <property type="project" value="UniProtKB-KW"/>
</dbReference>
<dbReference type="PROSITE" id="PS50126">
    <property type="entry name" value="S1"/>
    <property type="match status" value="3"/>
</dbReference>
<comment type="similarity">
    <text evidence="1">Belongs to the bacterial ribosomal protein bS1 family.</text>
</comment>
<dbReference type="CDD" id="cd04465">
    <property type="entry name" value="S1_RPS1_repeat_ec2_hs2"/>
    <property type="match status" value="1"/>
</dbReference>
<evidence type="ECO:0000256" key="1">
    <source>
        <dbReference type="ARBA" id="ARBA00006767"/>
    </source>
</evidence>
<evidence type="ECO:0000256" key="2">
    <source>
        <dbReference type="ARBA" id="ARBA00022980"/>
    </source>
</evidence>
<name>A0A938BNP6_9BACT</name>
<dbReference type="PANTHER" id="PTHR10724">
    <property type="entry name" value="30S RIBOSOMAL PROTEIN S1"/>
    <property type="match status" value="1"/>
</dbReference>
<dbReference type="InterPro" id="IPR012340">
    <property type="entry name" value="NA-bd_OB-fold"/>
</dbReference>
<dbReference type="Proteomes" id="UP000703893">
    <property type="component" value="Unassembled WGS sequence"/>
</dbReference>
<feature type="domain" description="S1 motif" evidence="4">
    <location>
        <begin position="115"/>
        <end position="179"/>
    </location>
</feature>
<sequence length="243" mass="26843">MNSLDTNPAADLEEVIDYDSTFVDLQPGDIVKGRVVRVSPDEILVDVGGKSEGVIPIKELSSIPVSNPRELIKEGEELELYVLREEDDDGQLTLSKRRVDQARGWVQATKDFEEENVIHARVTGVVKGGIIVDAYKLRGFVPASQLRTKGSHEDLIGTELPLKIIEVDQRRNKLILSHRQAVAAEKGKLRAEILQNLEVGQNVTGKVVRIADFGAFIDLGGIDGLLPISEISWQRIQHPSNVL</sequence>
<dbReference type="GO" id="GO:0003729">
    <property type="term" value="F:mRNA binding"/>
    <property type="evidence" value="ECO:0007669"/>
    <property type="project" value="TreeGrafter"/>
</dbReference>
<keyword evidence="3" id="KW-0687">Ribonucleoprotein</keyword>
<accession>A0A938BNP6</accession>
<dbReference type="InterPro" id="IPR050437">
    <property type="entry name" value="Ribos_protein_bS1-like"/>
</dbReference>
<feature type="domain" description="S1 motif" evidence="4">
    <location>
        <begin position="200"/>
        <end position="243"/>
    </location>
</feature>
<dbReference type="Pfam" id="PF00575">
    <property type="entry name" value="S1"/>
    <property type="match status" value="3"/>
</dbReference>
<comment type="caution">
    <text evidence="5">The sequence shown here is derived from an EMBL/GenBank/DDBJ whole genome shotgun (WGS) entry which is preliminary data.</text>
</comment>
<dbReference type="SMART" id="SM00316">
    <property type="entry name" value="S1"/>
    <property type="match status" value="3"/>
</dbReference>
<reference evidence="5 6" key="1">
    <citation type="submission" date="2019-03" db="EMBL/GenBank/DDBJ databases">
        <title>Lake Tanganyika Metagenome-Assembled Genomes (MAGs).</title>
        <authorList>
            <person name="Tran P."/>
        </authorList>
    </citation>
    <scope>NUCLEOTIDE SEQUENCE [LARGE SCALE GENOMIC DNA]</scope>
    <source>
        <strain evidence="5">K_DeepCast_65m_m2_236</strain>
    </source>
</reference>
<protein>
    <submittedName>
        <fullName evidence="5">S1 RNA-binding domain-containing protein</fullName>
    </submittedName>
</protein>
<evidence type="ECO:0000256" key="3">
    <source>
        <dbReference type="ARBA" id="ARBA00023274"/>
    </source>
</evidence>
<gene>
    <name evidence="5" type="ORF">FJZ00_09415</name>
</gene>
<keyword evidence="2" id="KW-0689">Ribosomal protein</keyword>
<dbReference type="GO" id="GO:0005840">
    <property type="term" value="C:ribosome"/>
    <property type="evidence" value="ECO:0007669"/>
    <property type="project" value="UniProtKB-KW"/>
</dbReference>
<dbReference type="GO" id="GO:0003735">
    <property type="term" value="F:structural constituent of ribosome"/>
    <property type="evidence" value="ECO:0007669"/>
    <property type="project" value="TreeGrafter"/>
</dbReference>
<dbReference type="Gene3D" id="2.40.50.140">
    <property type="entry name" value="Nucleic acid-binding proteins"/>
    <property type="match status" value="3"/>
</dbReference>
<dbReference type="InterPro" id="IPR003029">
    <property type="entry name" value="S1_domain"/>
</dbReference>
<dbReference type="EMBL" id="VGJX01000545">
    <property type="protein sequence ID" value="MBM3275360.1"/>
    <property type="molecule type" value="Genomic_DNA"/>
</dbReference>
<dbReference type="SUPFAM" id="SSF50249">
    <property type="entry name" value="Nucleic acid-binding proteins"/>
    <property type="match status" value="3"/>
</dbReference>
<evidence type="ECO:0000313" key="6">
    <source>
        <dbReference type="Proteomes" id="UP000703893"/>
    </source>
</evidence>
<dbReference type="PANTHER" id="PTHR10724:SF7">
    <property type="entry name" value="SMALL RIBOSOMAL SUBUNIT PROTEIN BS1C"/>
    <property type="match status" value="1"/>
</dbReference>
<evidence type="ECO:0000313" key="5">
    <source>
        <dbReference type="EMBL" id="MBM3275360.1"/>
    </source>
</evidence>
<feature type="domain" description="S1 motif" evidence="4">
    <location>
        <begin position="28"/>
        <end position="97"/>
    </location>
</feature>